<accession>A0A9W7XKX3</accession>
<protein>
    <submittedName>
        <fullName evidence="1">Uncharacterized protein</fullName>
    </submittedName>
</protein>
<feature type="non-terminal residue" evidence="1">
    <location>
        <position position="1"/>
    </location>
</feature>
<evidence type="ECO:0000313" key="1">
    <source>
        <dbReference type="EMBL" id="KAJ1645601.1"/>
    </source>
</evidence>
<comment type="caution">
    <text evidence="1">The sequence shown here is derived from an EMBL/GenBank/DDBJ whole genome shotgun (WGS) entry which is preliminary data.</text>
</comment>
<organism evidence="1 2">
    <name type="scientific">Coemansia asiatica</name>
    <dbReference type="NCBI Taxonomy" id="1052880"/>
    <lineage>
        <taxon>Eukaryota</taxon>
        <taxon>Fungi</taxon>
        <taxon>Fungi incertae sedis</taxon>
        <taxon>Zoopagomycota</taxon>
        <taxon>Kickxellomycotina</taxon>
        <taxon>Kickxellomycetes</taxon>
        <taxon>Kickxellales</taxon>
        <taxon>Kickxellaceae</taxon>
        <taxon>Coemansia</taxon>
    </lineage>
</organism>
<sequence>NNALSGGPAHDAAHLFPPLNDAAFLAAAAGTPSIGILHDPAVSADDSTIANVAASIDAGSLFSSPALVGSPAFWDLSGSGLQHQMQQATLSTTPVTANTTTVHMAAAVAAAMGMNNNIGAMTSSAPSSASSTSTTVAIYPQTSTQTAMPVWDDVAAQTLSNVLGSPEMLMQFAQPSPTPTITHYNLSAHPTPAFDTCSAPPHTGQFGAFALATTMVSAAGGTAAVCPTGQSHSVSVGDEGL</sequence>
<name>A0A9W7XKX3_9FUNG</name>
<dbReference type="Proteomes" id="UP001145021">
    <property type="component" value="Unassembled WGS sequence"/>
</dbReference>
<dbReference type="EMBL" id="JANBOH010000097">
    <property type="protein sequence ID" value="KAJ1645601.1"/>
    <property type="molecule type" value="Genomic_DNA"/>
</dbReference>
<gene>
    <name evidence="1" type="ORF">LPJ64_002806</name>
</gene>
<proteinExistence type="predicted"/>
<dbReference type="AlphaFoldDB" id="A0A9W7XKX3"/>
<evidence type="ECO:0000313" key="2">
    <source>
        <dbReference type="Proteomes" id="UP001145021"/>
    </source>
</evidence>
<reference evidence="1" key="1">
    <citation type="submission" date="2022-07" db="EMBL/GenBank/DDBJ databases">
        <title>Phylogenomic reconstructions and comparative analyses of Kickxellomycotina fungi.</title>
        <authorList>
            <person name="Reynolds N.K."/>
            <person name="Stajich J.E."/>
            <person name="Barry K."/>
            <person name="Grigoriev I.V."/>
            <person name="Crous P."/>
            <person name="Smith M.E."/>
        </authorList>
    </citation>
    <scope>NUCLEOTIDE SEQUENCE</scope>
    <source>
        <strain evidence="1">NBRC 105413</strain>
    </source>
</reference>
<keyword evidence="2" id="KW-1185">Reference proteome</keyword>